<dbReference type="Proteomes" id="UP000598820">
    <property type="component" value="Unassembled WGS sequence"/>
</dbReference>
<sequence>MTLGQKLKDLRNSLKSTDKKWTMEFVARSVGVSSGAISQYEGDLSVPGNDVLLSIAKLYGVGVNELIDPDETPSTETYKKKKQRWNGDTVSPLLPYEKTKLYLANLPDKEAELYIPFYDVEVTAGNLQLYFDDVEETPEGYVYAPQYRGCIMCHVKGDSMYDRIYPGARLYVQQLPNKKYIDFGQIYLVVLDGYRLLKYIQPHPTDETKVRLVSHNQQYHFWDVERVDILNLFLVKGYENQNAM</sequence>
<evidence type="ECO:0000256" key="3">
    <source>
        <dbReference type="ARBA" id="ARBA00023163"/>
    </source>
</evidence>
<keyword evidence="2" id="KW-0238">DNA-binding</keyword>
<dbReference type="CDD" id="cd06529">
    <property type="entry name" value="S24_LexA-like"/>
    <property type="match status" value="1"/>
</dbReference>
<dbReference type="Gene3D" id="1.10.260.40">
    <property type="entry name" value="lambda repressor-like DNA-binding domains"/>
    <property type="match status" value="1"/>
</dbReference>
<evidence type="ECO:0000259" key="4">
    <source>
        <dbReference type="PROSITE" id="PS50943"/>
    </source>
</evidence>
<keyword evidence="6" id="KW-1185">Reference proteome</keyword>
<name>A0A926XZ17_9BACT</name>
<dbReference type="AlphaFoldDB" id="A0A926XZ17"/>
<evidence type="ECO:0000313" key="5">
    <source>
        <dbReference type="EMBL" id="MBD2700772.1"/>
    </source>
</evidence>
<keyword evidence="1" id="KW-0805">Transcription regulation</keyword>
<evidence type="ECO:0000313" key="6">
    <source>
        <dbReference type="Proteomes" id="UP000598820"/>
    </source>
</evidence>
<reference evidence="5" key="1">
    <citation type="submission" date="2020-09" db="EMBL/GenBank/DDBJ databases">
        <authorList>
            <person name="Kim M.K."/>
        </authorList>
    </citation>
    <scope>NUCLEOTIDE SEQUENCE</scope>
    <source>
        <strain evidence="5">BT702</strain>
    </source>
</reference>
<dbReference type="PROSITE" id="PS50943">
    <property type="entry name" value="HTH_CROC1"/>
    <property type="match status" value="1"/>
</dbReference>
<dbReference type="EMBL" id="JACWZY010000006">
    <property type="protein sequence ID" value="MBD2700772.1"/>
    <property type="molecule type" value="Genomic_DNA"/>
</dbReference>
<dbReference type="SUPFAM" id="SSF47413">
    <property type="entry name" value="lambda repressor-like DNA-binding domains"/>
    <property type="match status" value="1"/>
</dbReference>
<dbReference type="Pfam" id="PF01381">
    <property type="entry name" value="HTH_3"/>
    <property type="match status" value="1"/>
</dbReference>
<dbReference type="Gene3D" id="2.10.109.10">
    <property type="entry name" value="Umud Fragment, subunit A"/>
    <property type="match status" value="1"/>
</dbReference>
<dbReference type="InterPro" id="IPR039418">
    <property type="entry name" value="LexA-like"/>
</dbReference>
<dbReference type="InterPro" id="IPR001387">
    <property type="entry name" value="Cro/C1-type_HTH"/>
</dbReference>
<dbReference type="InterPro" id="IPR010982">
    <property type="entry name" value="Lambda_DNA-bd_dom_sf"/>
</dbReference>
<dbReference type="CDD" id="cd00093">
    <property type="entry name" value="HTH_XRE"/>
    <property type="match status" value="1"/>
</dbReference>
<dbReference type="InterPro" id="IPR036286">
    <property type="entry name" value="LexA/Signal_pep-like_sf"/>
</dbReference>
<keyword evidence="3" id="KW-0804">Transcription</keyword>
<accession>A0A926XZ17</accession>
<comment type="caution">
    <text evidence="5">The sequence shown here is derived from an EMBL/GenBank/DDBJ whole genome shotgun (WGS) entry which is preliminary data.</text>
</comment>
<dbReference type="PANTHER" id="PTHR40661:SF1">
    <property type="entry name" value="HTH CRO_C1-TYPE DOMAIN-CONTAINING PROTEIN"/>
    <property type="match status" value="1"/>
</dbReference>
<evidence type="ECO:0000256" key="1">
    <source>
        <dbReference type="ARBA" id="ARBA00023015"/>
    </source>
</evidence>
<protein>
    <submittedName>
        <fullName evidence="5">Helix-turn-helix domain-containing protein</fullName>
    </submittedName>
</protein>
<dbReference type="SUPFAM" id="SSF51306">
    <property type="entry name" value="LexA/Signal peptidase"/>
    <property type="match status" value="1"/>
</dbReference>
<organism evidence="5 6">
    <name type="scientific">Spirosoma profusum</name>
    <dbReference type="NCBI Taxonomy" id="2771354"/>
    <lineage>
        <taxon>Bacteria</taxon>
        <taxon>Pseudomonadati</taxon>
        <taxon>Bacteroidota</taxon>
        <taxon>Cytophagia</taxon>
        <taxon>Cytophagales</taxon>
        <taxon>Cytophagaceae</taxon>
        <taxon>Spirosoma</taxon>
    </lineage>
</organism>
<gene>
    <name evidence="5" type="ORF">IC229_08995</name>
</gene>
<feature type="domain" description="HTH cro/C1-type" evidence="4">
    <location>
        <begin position="7"/>
        <end position="66"/>
    </location>
</feature>
<evidence type="ECO:0000256" key="2">
    <source>
        <dbReference type="ARBA" id="ARBA00023125"/>
    </source>
</evidence>
<dbReference type="GO" id="GO:0003677">
    <property type="term" value="F:DNA binding"/>
    <property type="evidence" value="ECO:0007669"/>
    <property type="project" value="UniProtKB-KW"/>
</dbReference>
<dbReference type="PANTHER" id="PTHR40661">
    <property type="match status" value="1"/>
</dbReference>
<dbReference type="Pfam" id="PF00717">
    <property type="entry name" value="Peptidase_S24"/>
    <property type="match status" value="1"/>
</dbReference>
<dbReference type="SMART" id="SM00530">
    <property type="entry name" value="HTH_XRE"/>
    <property type="match status" value="1"/>
</dbReference>
<proteinExistence type="predicted"/>
<dbReference type="InterPro" id="IPR015927">
    <property type="entry name" value="Peptidase_S24_S26A/B/C"/>
</dbReference>